<dbReference type="EMBL" id="QZWG01000004">
    <property type="protein sequence ID" value="RZC15677.1"/>
    <property type="molecule type" value="Genomic_DNA"/>
</dbReference>
<organism evidence="1 2">
    <name type="scientific">Glycine soja</name>
    <name type="common">Wild soybean</name>
    <dbReference type="NCBI Taxonomy" id="3848"/>
    <lineage>
        <taxon>Eukaryota</taxon>
        <taxon>Viridiplantae</taxon>
        <taxon>Streptophyta</taxon>
        <taxon>Embryophyta</taxon>
        <taxon>Tracheophyta</taxon>
        <taxon>Spermatophyta</taxon>
        <taxon>Magnoliopsida</taxon>
        <taxon>eudicotyledons</taxon>
        <taxon>Gunneridae</taxon>
        <taxon>Pentapetalae</taxon>
        <taxon>rosids</taxon>
        <taxon>fabids</taxon>
        <taxon>Fabales</taxon>
        <taxon>Fabaceae</taxon>
        <taxon>Papilionoideae</taxon>
        <taxon>50 kb inversion clade</taxon>
        <taxon>NPAAA clade</taxon>
        <taxon>indigoferoid/millettioid clade</taxon>
        <taxon>Phaseoleae</taxon>
        <taxon>Glycine</taxon>
        <taxon>Glycine subgen. Soja</taxon>
    </lineage>
</organism>
<name>A0A445KXJ6_GLYSO</name>
<evidence type="ECO:0000313" key="2">
    <source>
        <dbReference type="Proteomes" id="UP000289340"/>
    </source>
</evidence>
<sequence>MASRYRSVSQPAFSIIKSTITKPSSKLLPSSFLLKTRSPVTARQVPFVPFRGGWAVSSVACSRCFPCTRRFHQRASPHVWASIRVGRGRCLRVCSAMPTPEFDFSKFFFTLLLSEFGQRCLERNGSQHTAIRDFEDHSLAD</sequence>
<comment type="caution">
    <text evidence="1">The sequence shown here is derived from an EMBL/GenBank/DDBJ whole genome shotgun (WGS) entry which is preliminary data.</text>
</comment>
<gene>
    <name evidence="1" type="ORF">D0Y65_009152</name>
</gene>
<evidence type="ECO:0000313" key="1">
    <source>
        <dbReference type="EMBL" id="RZC15677.1"/>
    </source>
</evidence>
<proteinExistence type="predicted"/>
<protein>
    <submittedName>
        <fullName evidence="1">Uncharacterized protein</fullName>
    </submittedName>
</protein>
<reference evidence="1 2" key="1">
    <citation type="submission" date="2018-09" db="EMBL/GenBank/DDBJ databases">
        <title>A high-quality reference genome of wild soybean provides a powerful tool to mine soybean genomes.</title>
        <authorList>
            <person name="Xie M."/>
            <person name="Chung C.Y.L."/>
            <person name="Li M.-W."/>
            <person name="Wong F.-L."/>
            <person name="Chan T.-F."/>
            <person name="Lam H.-M."/>
        </authorList>
    </citation>
    <scope>NUCLEOTIDE SEQUENCE [LARGE SCALE GENOMIC DNA]</scope>
    <source>
        <strain evidence="2">cv. W05</strain>
        <tissue evidence="1">Hypocotyl of etiolated seedlings</tissue>
    </source>
</reference>
<dbReference type="AlphaFoldDB" id="A0A445KXJ6"/>
<dbReference type="Proteomes" id="UP000289340">
    <property type="component" value="Chromosome 4"/>
</dbReference>
<keyword evidence="2" id="KW-1185">Reference proteome</keyword>
<accession>A0A445KXJ6</accession>